<keyword evidence="5" id="KW-0677">Repeat</keyword>
<dbReference type="InterPro" id="IPR039500">
    <property type="entry name" value="EVA1_dom"/>
</dbReference>
<dbReference type="Pfam" id="PF02140">
    <property type="entry name" value="SUEL_Lectin"/>
    <property type="match status" value="2"/>
</dbReference>
<reference evidence="11" key="1">
    <citation type="journal article" date="2023" name="Mol. Biol. Evol.">
        <title>Third-Generation Sequencing Reveals the Adaptive Role of the Epigenome in Three Deep-Sea Polychaetes.</title>
        <authorList>
            <person name="Perez M."/>
            <person name="Aroh O."/>
            <person name="Sun Y."/>
            <person name="Lan Y."/>
            <person name="Juniper S.K."/>
            <person name="Young C.R."/>
            <person name="Angers B."/>
            <person name="Qian P.Y."/>
        </authorList>
    </citation>
    <scope>NUCLEOTIDE SEQUENCE</scope>
    <source>
        <strain evidence="11">R07B-5</strain>
    </source>
</reference>
<evidence type="ECO:0000256" key="9">
    <source>
        <dbReference type="SAM" id="Phobius"/>
    </source>
</evidence>
<feature type="domain" description="SUEL-type lectin" evidence="10">
    <location>
        <begin position="1"/>
        <end position="38"/>
    </location>
</feature>
<keyword evidence="6 9" id="KW-1133">Transmembrane helix</keyword>
<dbReference type="EMBL" id="JAODUO010000691">
    <property type="protein sequence ID" value="KAK2176023.1"/>
    <property type="molecule type" value="Genomic_DNA"/>
</dbReference>
<comment type="subcellular location">
    <subcellularLocation>
        <location evidence="1">Membrane</location>
        <topology evidence="1">Single-pass membrane protein</topology>
    </subcellularLocation>
</comment>
<dbReference type="PANTHER" id="PTHR46780">
    <property type="entry name" value="PROTEIN EVA-1"/>
    <property type="match status" value="1"/>
</dbReference>
<feature type="region of interest" description="Disordered" evidence="8">
    <location>
        <begin position="311"/>
        <end position="581"/>
    </location>
</feature>
<proteinExistence type="inferred from homology"/>
<organism evidence="11 12">
    <name type="scientific">Ridgeia piscesae</name>
    <name type="common">Tubeworm</name>
    <dbReference type="NCBI Taxonomy" id="27915"/>
    <lineage>
        <taxon>Eukaryota</taxon>
        <taxon>Metazoa</taxon>
        <taxon>Spiralia</taxon>
        <taxon>Lophotrochozoa</taxon>
        <taxon>Annelida</taxon>
        <taxon>Polychaeta</taxon>
        <taxon>Sedentaria</taxon>
        <taxon>Canalipalpata</taxon>
        <taxon>Sabellida</taxon>
        <taxon>Siboglinidae</taxon>
        <taxon>Ridgeia</taxon>
    </lineage>
</organism>
<keyword evidence="4" id="KW-0430">Lectin</keyword>
<feature type="domain" description="SUEL-type lectin" evidence="10">
    <location>
        <begin position="47"/>
        <end position="137"/>
    </location>
</feature>
<evidence type="ECO:0000256" key="1">
    <source>
        <dbReference type="ARBA" id="ARBA00004167"/>
    </source>
</evidence>
<dbReference type="InterPro" id="IPR043159">
    <property type="entry name" value="Lectin_gal-bd_sf"/>
</dbReference>
<keyword evidence="7 9" id="KW-0472">Membrane</keyword>
<evidence type="ECO:0000256" key="7">
    <source>
        <dbReference type="ARBA" id="ARBA00023136"/>
    </source>
</evidence>
<sequence>MHQCQDRRHCDVLASTRRFREDACPGTSKYLEVAYKCRPNEFRSRNSCEGDKMALQCQRSKRIAIYSAMFGRSPKINSGCPAGGATDTDCQAKCALQIVMRFCHGHRRCNLFANEQTFGNPCAPDTPKYLNVVYACVPKRILREMKQGDNFPYTFCNVGPGSNATWQEPSVPTTVSSSVSVSPSSKANNIRPDDIMAETTPNMTSDDAVAAVQQRKVGLVNDWMFTFQYVKENREKVILYLVLGVCCGTIFVLLALVLKLSVWGKDRRKQHHRKLEISDPIHSPGSHENQSLLDMTDHSDGIEMLSYRQTTFSRPTPHMRSDTSSTTSPHSTLSRPPPHMRSDSFAQRGGFNRSPSPTSPRHESGSSSQNSPSSPAGPTGQPQSTFGPNYESAGDIGMPQSQRQNSYPGTGPEPILTRDANGSLPRSNQMPPILRNSRQRTYGQPQQPPPQQGAPRTLRSESPYSSLPRSSVAQEPRTLRSESPQGSLPRSSVTMQSPRPGNNHITFAQPRHPSDPYSPVLPPAGYGSPVKPDSNHRDMYGQPMYRNNNGPASMTLGPNAGFSLPPPHLRSDNRAHTLSYR</sequence>
<evidence type="ECO:0000313" key="12">
    <source>
        <dbReference type="Proteomes" id="UP001209878"/>
    </source>
</evidence>
<evidence type="ECO:0000256" key="4">
    <source>
        <dbReference type="ARBA" id="ARBA00022734"/>
    </source>
</evidence>
<accession>A0AAD9KSP2</accession>
<dbReference type="AlphaFoldDB" id="A0AAD9KSP2"/>
<dbReference type="PROSITE" id="PS50228">
    <property type="entry name" value="SUEL_LECTIN"/>
    <property type="match status" value="2"/>
</dbReference>
<keyword evidence="3 9" id="KW-0812">Transmembrane</keyword>
<dbReference type="CDD" id="cd22829">
    <property type="entry name" value="Gal_Rha_Lectin_EVA1_EVA1C_rpt2"/>
    <property type="match status" value="1"/>
</dbReference>
<dbReference type="Proteomes" id="UP001209878">
    <property type="component" value="Unassembled WGS sequence"/>
</dbReference>
<evidence type="ECO:0000256" key="3">
    <source>
        <dbReference type="ARBA" id="ARBA00022692"/>
    </source>
</evidence>
<evidence type="ECO:0000256" key="6">
    <source>
        <dbReference type="ARBA" id="ARBA00022989"/>
    </source>
</evidence>
<evidence type="ECO:0000256" key="2">
    <source>
        <dbReference type="ARBA" id="ARBA00006023"/>
    </source>
</evidence>
<comment type="similarity">
    <text evidence="2">Belongs to the EVA1 family.</text>
</comment>
<feature type="region of interest" description="Disordered" evidence="8">
    <location>
        <begin position="274"/>
        <end position="293"/>
    </location>
</feature>
<dbReference type="InterPro" id="IPR000922">
    <property type="entry name" value="Lectin_gal-bd_dom"/>
</dbReference>
<feature type="compositionally biased region" description="Low complexity" evidence="8">
    <location>
        <begin position="460"/>
        <end position="471"/>
    </location>
</feature>
<feature type="transmembrane region" description="Helical" evidence="9">
    <location>
        <begin position="237"/>
        <end position="258"/>
    </location>
</feature>
<feature type="compositionally biased region" description="Low complexity" evidence="8">
    <location>
        <begin position="365"/>
        <end position="374"/>
    </location>
</feature>
<evidence type="ECO:0000313" key="11">
    <source>
        <dbReference type="EMBL" id="KAK2176023.1"/>
    </source>
</evidence>
<feature type="compositionally biased region" description="Low complexity" evidence="8">
    <location>
        <begin position="322"/>
        <end position="334"/>
    </location>
</feature>
<dbReference type="Gene3D" id="2.60.120.740">
    <property type="match status" value="2"/>
</dbReference>
<dbReference type="GO" id="GO:0016020">
    <property type="term" value="C:membrane"/>
    <property type="evidence" value="ECO:0007669"/>
    <property type="project" value="UniProtKB-SubCell"/>
</dbReference>
<dbReference type="Pfam" id="PF14851">
    <property type="entry name" value="FAM176"/>
    <property type="match status" value="1"/>
</dbReference>
<evidence type="ECO:0000256" key="5">
    <source>
        <dbReference type="ARBA" id="ARBA00022737"/>
    </source>
</evidence>
<evidence type="ECO:0000259" key="10">
    <source>
        <dbReference type="PROSITE" id="PS50228"/>
    </source>
</evidence>
<dbReference type="FunFam" id="2.60.120.740:FF:000003">
    <property type="entry name" value="Protein eva-1 homolog C"/>
    <property type="match status" value="1"/>
</dbReference>
<keyword evidence="12" id="KW-1185">Reference proteome</keyword>
<protein>
    <recommendedName>
        <fullName evidence="10">SUEL-type lectin domain-containing protein</fullName>
    </recommendedName>
</protein>
<feature type="compositionally biased region" description="Polar residues" evidence="8">
    <location>
        <begin position="481"/>
        <end position="506"/>
    </location>
</feature>
<evidence type="ECO:0000256" key="8">
    <source>
        <dbReference type="SAM" id="MobiDB-lite"/>
    </source>
</evidence>
<name>A0AAD9KSP2_RIDPI</name>
<comment type="caution">
    <text evidence="11">The sequence shown here is derived from an EMBL/GenBank/DDBJ whole genome shotgun (WGS) entry which is preliminary data.</text>
</comment>
<feature type="compositionally biased region" description="Polar residues" evidence="8">
    <location>
        <begin position="399"/>
        <end position="408"/>
    </location>
</feature>
<gene>
    <name evidence="11" type="ORF">NP493_691g02045</name>
</gene>
<dbReference type="GO" id="GO:0030246">
    <property type="term" value="F:carbohydrate binding"/>
    <property type="evidence" value="ECO:0007669"/>
    <property type="project" value="UniProtKB-KW"/>
</dbReference>